<dbReference type="SUPFAM" id="SSF55785">
    <property type="entry name" value="PYP-like sensor domain (PAS domain)"/>
    <property type="match status" value="2"/>
</dbReference>
<keyword evidence="7" id="KW-0378">Hydrolase</keyword>
<evidence type="ECO:0000256" key="8">
    <source>
        <dbReference type="ARBA" id="ARBA00022840"/>
    </source>
</evidence>
<keyword evidence="4" id="KW-0479">Metal-binding</keyword>
<evidence type="ECO:0000256" key="7">
    <source>
        <dbReference type="ARBA" id="ARBA00022801"/>
    </source>
</evidence>
<dbReference type="SUPFAM" id="SSF81606">
    <property type="entry name" value="PP2C-like"/>
    <property type="match status" value="1"/>
</dbReference>
<gene>
    <name evidence="17" type="ORF">HNR19_000380</name>
</gene>
<dbReference type="EMBL" id="JACCFP010000001">
    <property type="protein sequence ID" value="NYI99681.1"/>
    <property type="molecule type" value="Genomic_DNA"/>
</dbReference>
<evidence type="ECO:0000313" key="18">
    <source>
        <dbReference type="Proteomes" id="UP000530424"/>
    </source>
</evidence>
<dbReference type="InterPro" id="IPR013656">
    <property type="entry name" value="PAS_4"/>
</dbReference>
<keyword evidence="6" id="KW-0418">Kinase</keyword>
<dbReference type="GO" id="GO:0004722">
    <property type="term" value="F:protein serine/threonine phosphatase activity"/>
    <property type="evidence" value="ECO:0007669"/>
    <property type="project" value="UniProtKB-EC"/>
</dbReference>
<dbReference type="SMART" id="SM00331">
    <property type="entry name" value="PP2C_SIG"/>
    <property type="match status" value="1"/>
</dbReference>
<evidence type="ECO:0000256" key="11">
    <source>
        <dbReference type="ARBA" id="ARBA00023211"/>
    </source>
</evidence>
<dbReference type="SUPFAM" id="SSF55781">
    <property type="entry name" value="GAF domain-like"/>
    <property type="match status" value="1"/>
</dbReference>
<comment type="catalytic activity">
    <reaction evidence="12">
        <text>O-phospho-L-seryl-[protein] + H2O = L-seryl-[protein] + phosphate</text>
        <dbReference type="Rhea" id="RHEA:20629"/>
        <dbReference type="Rhea" id="RHEA-COMP:9863"/>
        <dbReference type="Rhea" id="RHEA-COMP:11604"/>
        <dbReference type="ChEBI" id="CHEBI:15377"/>
        <dbReference type="ChEBI" id="CHEBI:29999"/>
        <dbReference type="ChEBI" id="CHEBI:43474"/>
        <dbReference type="ChEBI" id="CHEBI:83421"/>
        <dbReference type="EC" id="3.1.3.16"/>
    </reaction>
</comment>
<dbReference type="Proteomes" id="UP000530424">
    <property type="component" value="Unassembled WGS sequence"/>
</dbReference>
<keyword evidence="18" id="KW-1185">Reference proteome</keyword>
<dbReference type="RefSeq" id="WP_179666300.1">
    <property type="nucleotide sequence ID" value="NZ_JACCFP010000001.1"/>
</dbReference>
<keyword evidence="9" id="KW-0460">Magnesium</keyword>
<dbReference type="Pfam" id="PF08448">
    <property type="entry name" value="PAS_4"/>
    <property type="match status" value="1"/>
</dbReference>
<dbReference type="Pfam" id="PF07228">
    <property type="entry name" value="SpoIIE"/>
    <property type="match status" value="1"/>
</dbReference>
<keyword evidence="10" id="KW-0904">Protein phosphatase</keyword>
<reference evidence="17 18" key="1">
    <citation type="submission" date="2020-07" db="EMBL/GenBank/DDBJ databases">
        <title>Sequencing the genomes of 1000 actinobacteria strains.</title>
        <authorList>
            <person name="Klenk H.-P."/>
        </authorList>
    </citation>
    <scope>NUCLEOTIDE SEQUENCE [LARGE SCALE GENOMIC DNA]</scope>
    <source>
        <strain evidence="17 18">DSM 103833</strain>
    </source>
</reference>
<keyword evidence="2" id="KW-0597">Phosphoprotein</keyword>
<evidence type="ECO:0000256" key="5">
    <source>
        <dbReference type="ARBA" id="ARBA00022741"/>
    </source>
</evidence>
<evidence type="ECO:0000256" key="10">
    <source>
        <dbReference type="ARBA" id="ARBA00022912"/>
    </source>
</evidence>
<dbReference type="PANTHER" id="PTHR43156:SF2">
    <property type="entry name" value="STAGE II SPORULATION PROTEIN E"/>
    <property type="match status" value="1"/>
</dbReference>
<name>A0A853BYX3_9ACTN</name>
<dbReference type="Pfam" id="PF13185">
    <property type="entry name" value="GAF_2"/>
    <property type="match status" value="1"/>
</dbReference>
<proteinExistence type="predicted"/>
<keyword evidence="5" id="KW-0547">Nucleotide-binding</keyword>
<dbReference type="InterPro" id="IPR029016">
    <property type="entry name" value="GAF-like_dom_sf"/>
</dbReference>
<dbReference type="GO" id="GO:0046872">
    <property type="term" value="F:metal ion binding"/>
    <property type="evidence" value="ECO:0007669"/>
    <property type="project" value="UniProtKB-KW"/>
</dbReference>
<dbReference type="Gene3D" id="3.30.450.20">
    <property type="entry name" value="PAS domain"/>
    <property type="match status" value="2"/>
</dbReference>
<evidence type="ECO:0000256" key="2">
    <source>
        <dbReference type="ARBA" id="ARBA00022553"/>
    </source>
</evidence>
<dbReference type="InterPro" id="IPR052016">
    <property type="entry name" value="Bact_Sigma-Reg"/>
</dbReference>
<evidence type="ECO:0000313" key="17">
    <source>
        <dbReference type="EMBL" id="NYI99681.1"/>
    </source>
</evidence>
<keyword evidence="8" id="KW-0067">ATP-binding</keyword>
<evidence type="ECO:0000256" key="14">
    <source>
        <dbReference type="ARBA" id="ARBA00075117"/>
    </source>
</evidence>
<evidence type="ECO:0000256" key="4">
    <source>
        <dbReference type="ARBA" id="ARBA00022723"/>
    </source>
</evidence>
<dbReference type="GO" id="GO:0016301">
    <property type="term" value="F:kinase activity"/>
    <property type="evidence" value="ECO:0007669"/>
    <property type="project" value="UniProtKB-KW"/>
</dbReference>
<evidence type="ECO:0000256" key="3">
    <source>
        <dbReference type="ARBA" id="ARBA00022679"/>
    </source>
</evidence>
<dbReference type="InterPro" id="IPR001932">
    <property type="entry name" value="PPM-type_phosphatase-like_dom"/>
</dbReference>
<dbReference type="InterPro" id="IPR036457">
    <property type="entry name" value="PPM-type-like_dom_sf"/>
</dbReference>
<evidence type="ECO:0000256" key="9">
    <source>
        <dbReference type="ARBA" id="ARBA00022842"/>
    </source>
</evidence>
<protein>
    <recommendedName>
        <fullName evidence="1">protein-serine/threonine phosphatase</fullName>
        <ecNumber evidence="1">3.1.3.16</ecNumber>
    </recommendedName>
    <alternativeName>
        <fullName evidence="15">Protein-serine/threonine phosphatase</fullName>
    </alternativeName>
    <alternativeName>
        <fullName evidence="14">Serine/threonine-protein kinase</fullName>
    </alternativeName>
</protein>
<dbReference type="GO" id="GO:0005524">
    <property type="term" value="F:ATP binding"/>
    <property type="evidence" value="ECO:0007669"/>
    <property type="project" value="UniProtKB-KW"/>
</dbReference>
<dbReference type="PANTHER" id="PTHR43156">
    <property type="entry name" value="STAGE II SPORULATION PROTEIN E-RELATED"/>
    <property type="match status" value="1"/>
</dbReference>
<dbReference type="AlphaFoldDB" id="A0A853BYX3"/>
<organism evidence="17 18">
    <name type="scientific">Nocardioides thalensis</name>
    <dbReference type="NCBI Taxonomy" id="1914755"/>
    <lineage>
        <taxon>Bacteria</taxon>
        <taxon>Bacillati</taxon>
        <taxon>Actinomycetota</taxon>
        <taxon>Actinomycetes</taxon>
        <taxon>Propionibacteriales</taxon>
        <taxon>Nocardioidaceae</taxon>
        <taxon>Nocardioides</taxon>
    </lineage>
</organism>
<evidence type="ECO:0000256" key="6">
    <source>
        <dbReference type="ARBA" id="ARBA00022777"/>
    </source>
</evidence>
<dbReference type="PROSITE" id="PS50113">
    <property type="entry name" value="PAC"/>
    <property type="match status" value="1"/>
</dbReference>
<comment type="caution">
    <text evidence="17">The sequence shown here is derived from an EMBL/GenBank/DDBJ whole genome shotgun (WGS) entry which is preliminary data.</text>
</comment>
<evidence type="ECO:0000259" key="16">
    <source>
        <dbReference type="PROSITE" id="PS50113"/>
    </source>
</evidence>
<dbReference type="InterPro" id="IPR000700">
    <property type="entry name" value="PAS-assoc_C"/>
</dbReference>
<dbReference type="Gene3D" id="3.30.450.40">
    <property type="match status" value="1"/>
</dbReference>
<evidence type="ECO:0000256" key="15">
    <source>
        <dbReference type="ARBA" id="ARBA00081350"/>
    </source>
</evidence>
<evidence type="ECO:0000256" key="1">
    <source>
        <dbReference type="ARBA" id="ARBA00013081"/>
    </source>
</evidence>
<accession>A0A853BYX3</accession>
<comment type="function">
    <text evidence="13">Primarily acts as an independent SigF regulator that is sensitive to the osmosensory signal, mediating the cross talk of PknD with the SigF regulon. Possesses both phosphatase and kinase activities. The kinase domain functions as a classic anti-sigma factor-like kinase to phosphorylate the anti-anti-sigma factor domain at the canonical regulatory site, and the phosphatase domain antagonizes this activity.</text>
</comment>
<dbReference type="InterPro" id="IPR003018">
    <property type="entry name" value="GAF"/>
</dbReference>
<keyword evidence="11" id="KW-0464">Manganese</keyword>
<feature type="domain" description="PAC" evidence="16">
    <location>
        <begin position="419"/>
        <end position="470"/>
    </location>
</feature>
<dbReference type="EC" id="3.1.3.16" evidence="1"/>
<dbReference type="Gene3D" id="3.60.40.10">
    <property type="entry name" value="PPM-type phosphatase domain"/>
    <property type="match status" value="1"/>
</dbReference>
<dbReference type="InterPro" id="IPR035965">
    <property type="entry name" value="PAS-like_dom_sf"/>
</dbReference>
<evidence type="ECO:0000256" key="12">
    <source>
        <dbReference type="ARBA" id="ARBA00047761"/>
    </source>
</evidence>
<keyword evidence="3" id="KW-0808">Transferase</keyword>
<sequence>MRELFLRHGEIGQRLAAVEWSATPLGDPDDWPQSLRSVVGIMLSSRFAIWIGWGPELTFLCNDAYRRDTLGAKYPWALGRPAAEVWPEVWPEVTPLVEQVLEGGSVWEEDLQLFVERNGYREETYHTFSYSPLIDDDGTVGGLLCIVSETTEEVVGKRRMSVLRDLGVALADKLTEEETLATASKVLGQATRSLPFHLLYLHDAGGARLAASGGLPAGHPAAPVRLVAGEGPWPWPGESDAPVLVEGIRELFPLPDTPWGVPPESAAVVPIPGAHEASYGFLVLGLNPMRPYDESYVDFLRLVGGHVGAAITDARAYDYERDRAERLAELDRSNQIRTELERSRRLLDQAQRMARVGSWSYDLAERRLEVSSEFLRILDRDDEWAKTAGYPGFLSLVAHPDDAEFVAAVLDEAAPGDQIAFEARVLRADGSAFHASVRGVLEAGPDGGVVAQGSLQDISERRRAEEAIALAHATAEVAAREHQIAAELQASLLPASTYDLDHLEVATFYRPGQEGTEVGGDWYDVIDLSGGRTALVMGDVMGHGVHAAAVMGQLRTAVRAYARLGMPPRRLMESVDDLVCDMFPDQIVTCVYAEFAPDERAVSIVNAGHVPPLRVTRDGMVERVQGETHPPLGLNRPFPEPSVLALAPGDRVLLYTDGLVERRGQDLEEGITALGGLLAARDLPLAELTDALVADMLPDGAADDVALLLAQVPPGE</sequence>
<evidence type="ECO:0000256" key="13">
    <source>
        <dbReference type="ARBA" id="ARBA00056274"/>
    </source>
</evidence>
<dbReference type="FunFam" id="3.60.40.10:FF:000005">
    <property type="entry name" value="Serine/threonine protein phosphatase"/>
    <property type="match status" value="1"/>
</dbReference>